<evidence type="ECO:0000313" key="3">
    <source>
        <dbReference type="WBParaSite" id="TMUE_1000002768.1"/>
    </source>
</evidence>
<accession>A0A5S6Q6G0</accession>
<organism evidence="2 3">
    <name type="scientific">Trichuris muris</name>
    <name type="common">Mouse whipworm</name>
    <dbReference type="NCBI Taxonomy" id="70415"/>
    <lineage>
        <taxon>Eukaryota</taxon>
        <taxon>Metazoa</taxon>
        <taxon>Ecdysozoa</taxon>
        <taxon>Nematoda</taxon>
        <taxon>Enoplea</taxon>
        <taxon>Dorylaimia</taxon>
        <taxon>Trichinellida</taxon>
        <taxon>Trichuridae</taxon>
        <taxon>Trichuris</taxon>
    </lineage>
</organism>
<reference evidence="3 4" key="2">
    <citation type="submission" date="2019-12" db="UniProtKB">
        <authorList>
            <consortium name="WormBaseParasite"/>
        </authorList>
    </citation>
    <scope>IDENTIFICATION</scope>
</reference>
<protein>
    <submittedName>
        <fullName evidence="3 4">Uncharacterized protein</fullName>
    </submittedName>
</protein>
<evidence type="ECO:0000256" key="1">
    <source>
        <dbReference type="SAM" id="MobiDB-lite"/>
    </source>
</evidence>
<name>A0A5S6Q6G0_TRIMR</name>
<evidence type="ECO:0000313" key="4">
    <source>
        <dbReference type="WBParaSite" id="TMUE_2000006721.1"/>
    </source>
</evidence>
<feature type="region of interest" description="Disordered" evidence="1">
    <location>
        <begin position="1"/>
        <end position="29"/>
    </location>
</feature>
<dbReference type="WBParaSite" id="TMUE_2000006721.1">
    <property type="protein sequence ID" value="TMUE_2000006721.1"/>
    <property type="gene ID" value="WBGene00292861"/>
</dbReference>
<sequence length="202" mass="21803">MPATKILRRKARKNSAAAHPRRQANIPLGNTGWASLENAHLPIDSAKIRRSPEARICWQIQMCQTSFIPTSSIGAVDGSTPYLVAQGEVASLDGSQSPVWAQRCTYERDTLDSTFVTSERASLVSADFLTAARLATADAQRCLGVSLTLAIVVDARSSSRLAAFAERRLESNLPYQIRVASGARLLPTLRRPFALAAHATGS</sequence>
<dbReference type="Proteomes" id="UP000046395">
    <property type="component" value="Unassembled WGS sequence"/>
</dbReference>
<evidence type="ECO:0000313" key="2">
    <source>
        <dbReference type="Proteomes" id="UP000046395"/>
    </source>
</evidence>
<dbReference type="WBParaSite" id="TMUE_1000002768.1">
    <property type="protein sequence ID" value="TMUE_1000002768.1"/>
    <property type="gene ID" value="WBGene00298475"/>
</dbReference>
<keyword evidence="2" id="KW-1185">Reference proteome</keyword>
<dbReference type="AlphaFoldDB" id="A0A5S6Q6G0"/>
<proteinExistence type="predicted"/>
<feature type="compositionally biased region" description="Basic residues" evidence="1">
    <location>
        <begin position="1"/>
        <end position="13"/>
    </location>
</feature>
<reference evidence="2" key="1">
    <citation type="submission" date="2014-03" db="EMBL/GenBank/DDBJ databases">
        <title>The whipworm genome and dual-species transcriptomics of an intimate host-pathogen interaction.</title>
        <authorList>
            <person name="Foth B.J."/>
            <person name="Tsai I.J."/>
            <person name="Reid A.J."/>
            <person name="Bancroft A.J."/>
            <person name="Nichol S."/>
            <person name="Tracey A."/>
            <person name="Holroyd N."/>
            <person name="Cotton J.A."/>
            <person name="Stanley E.J."/>
            <person name="Zarowiecki M."/>
            <person name="Liu J.Z."/>
            <person name="Huckvale T."/>
            <person name="Cooper P.J."/>
            <person name="Grencis R.K."/>
            <person name="Berriman M."/>
        </authorList>
    </citation>
    <scope>NUCLEOTIDE SEQUENCE [LARGE SCALE GENOMIC DNA]</scope>
    <source>
        <strain evidence="2">Edinburgh</strain>
    </source>
</reference>